<name>A0A9P3PP48_LYOSH</name>
<evidence type="ECO:0000313" key="1">
    <source>
        <dbReference type="EMBL" id="GLB39478.1"/>
    </source>
</evidence>
<dbReference type="AlphaFoldDB" id="A0A9P3PP48"/>
<sequence length="543" mass="62901">MPWLEAHPDGIREIQRKALEWKRHILSSAELEAVRQSMGVSTRNIGALGETIDYLIKEISRLREYQDSERRLLENSRIAVTPIRNVPREIWAEIFVHALDGRPISLPTKQHDAQLPWSLLRVCSLWRNIALGDKRLWDHVMVQVDASLRSDAKLKAWNDHIARGLEELIFPYCNDKISFGLISSGALEHRRQTRYSLRSLLVPCLPRLRELTLHLPAETISTFYDLPSECFSGLQSMDLQINYEIYIDTSLFDQQIFRRAAVFDKAHCLRKFSLHSDWYHFVLPERLPWSQIVDLNVYLSTWKLPEMLNILRQCVNARRCVLGSSIPIRGQHDSSTTADPITLPHLEHLGLRNVLVLDLLTLPSLTSLHLENRWDMGFEPKSLVSLIERSECALRALSYNSQPESKPKNSELLHAGEYPWFEQLLDLLPILLELRMPYVIFGPEILILIAHGHVLPALTELECHLWQEDTPDFVHLVEQRLFRRVSRTGPSHSIHSLREAVGRYVLHPDKIEVTKDAHARIEKLSEIHGQRVKLVRRWPGLEN</sequence>
<proteinExistence type="predicted"/>
<keyword evidence="2" id="KW-1185">Reference proteome</keyword>
<evidence type="ECO:0000313" key="2">
    <source>
        <dbReference type="Proteomes" id="UP001063166"/>
    </source>
</evidence>
<organism evidence="1 2">
    <name type="scientific">Lyophyllum shimeji</name>
    <name type="common">Hon-shimeji</name>
    <name type="synonym">Tricholoma shimeji</name>
    <dbReference type="NCBI Taxonomy" id="47721"/>
    <lineage>
        <taxon>Eukaryota</taxon>
        <taxon>Fungi</taxon>
        <taxon>Dikarya</taxon>
        <taxon>Basidiomycota</taxon>
        <taxon>Agaricomycotina</taxon>
        <taxon>Agaricomycetes</taxon>
        <taxon>Agaricomycetidae</taxon>
        <taxon>Agaricales</taxon>
        <taxon>Tricholomatineae</taxon>
        <taxon>Lyophyllaceae</taxon>
        <taxon>Lyophyllum</taxon>
    </lineage>
</organism>
<reference evidence="1" key="1">
    <citation type="submission" date="2022-07" db="EMBL/GenBank/DDBJ databases">
        <title>The genome of Lyophyllum shimeji provides insight into the initial evolution of ectomycorrhizal fungal genome.</title>
        <authorList>
            <person name="Kobayashi Y."/>
            <person name="Shibata T."/>
            <person name="Hirakawa H."/>
            <person name="Shigenobu S."/>
            <person name="Nishiyama T."/>
            <person name="Yamada A."/>
            <person name="Hasebe M."/>
            <person name="Kawaguchi M."/>
        </authorList>
    </citation>
    <scope>NUCLEOTIDE SEQUENCE</scope>
    <source>
        <strain evidence="1">AT787</strain>
    </source>
</reference>
<comment type="caution">
    <text evidence="1">The sequence shown here is derived from an EMBL/GenBank/DDBJ whole genome shotgun (WGS) entry which is preliminary data.</text>
</comment>
<protein>
    <recommendedName>
        <fullName evidence="3">F-box domain-containing protein</fullName>
    </recommendedName>
</protein>
<evidence type="ECO:0008006" key="3">
    <source>
        <dbReference type="Google" id="ProtNLM"/>
    </source>
</evidence>
<dbReference type="OrthoDB" id="3365698at2759"/>
<dbReference type="EMBL" id="BRPK01000006">
    <property type="protein sequence ID" value="GLB39478.1"/>
    <property type="molecule type" value="Genomic_DNA"/>
</dbReference>
<gene>
    <name evidence="1" type="ORF">LshimejAT787_0606400</name>
</gene>
<accession>A0A9P3PP48</accession>
<dbReference type="Proteomes" id="UP001063166">
    <property type="component" value="Unassembled WGS sequence"/>
</dbReference>